<name>A0A418ZX05_9RHOB</name>
<dbReference type="CDD" id="cd00158">
    <property type="entry name" value="RHOD"/>
    <property type="match status" value="1"/>
</dbReference>
<evidence type="ECO:0000313" key="3">
    <source>
        <dbReference type="EMBL" id="RJL05054.1"/>
    </source>
</evidence>
<organism evidence="3 4">
    <name type="scientific">Paracoccus aestuarii</name>
    <dbReference type="NCBI Taxonomy" id="453842"/>
    <lineage>
        <taxon>Bacteria</taxon>
        <taxon>Pseudomonadati</taxon>
        <taxon>Pseudomonadota</taxon>
        <taxon>Alphaproteobacteria</taxon>
        <taxon>Rhodobacterales</taxon>
        <taxon>Paracoccaceae</taxon>
        <taxon>Paracoccus</taxon>
    </lineage>
</organism>
<feature type="region of interest" description="Disordered" evidence="1">
    <location>
        <begin position="1"/>
        <end position="25"/>
    </location>
</feature>
<dbReference type="PROSITE" id="PS50206">
    <property type="entry name" value="RHODANESE_3"/>
    <property type="match status" value="1"/>
</dbReference>
<evidence type="ECO:0000259" key="2">
    <source>
        <dbReference type="PROSITE" id="PS50206"/>
    </source>
</evidence>
<dbReference type="InterPro" id="IPR036873">
    <property type="entry name" value="Rhodanese-like_dom_sf"/>
</dbReference>
<evidence type="ECO:0000256" key="1">
    <source>
        <dbReference type="SAM" id="MobiDB-lite"/>
    </source>
</evidence>
<dbReference type="OrthoDB" id="176845at2"/>
<protein>
    <submittedName>
        <fullName evidence="3">PQQ-dependent catabolism-associated CXXCW motif protein</fullName>
    </submittedName>
</protein>
<dbReference type="InterPro" id="IPR022376">
    <property type="entry name" value="PQQ_CXXCW"/>
</dbReference>
<dbReference type="AlphaFoldDB" id="A0A418ZX05"/>
<sequence>MEASAEQPDPAQSGRDQPDPARGRGALGRRLRAGLAGLILALAPGLAAGQPVPEPDGYRGEPYRAPVPDTLAGAQVIDTAGALALHADGAAFLDVLPRKARPEGLPPDTIWNEPAHLSIPGAVWLWDTGYQALSPPEEARLRDGLTRAQADDPDRPLVIFCRADCWMSWNAARRAVEWGFAPVLWFPGGTEAWQEAGGDLVPLTP</sequence>
<keyword evidence="4" id="KW-1185">Reference proteome</keyword>
<dbReference type="NCBIfam" id="TIGR03865">
    <property type="entry name" value="PQQ_CXXCW"/>
    <property type="match status" value="1"/>
</dbReference>
<evidence type="ECO:0000313" key="4">
    <source>
        <dbReference type="Proteomes" id="UP000285530"/>
    </source>
</evidence>
<dbReference type="EMBL" id="QZEV01000032">
    <property type="protein sequence ID" value="RJL05054.1"/>
    <property type="molecule type" value="Genomic_DNA"/>
</dbReference>
<dbReference type="Pfam" id="PF00581">
    <property type="entry name" value="Rhodanese"/>
    <property type="match status" value="1"/>
</dbReference>
<dbReference type="InterPro" id="IPR001763">
    <property type="entry name" value="Rhodanese-like_dom"/>
</dbReference>
<reference evidence="3 4" key="1">
    <citation type="submission" date="2018-09" db="EMBL/GenBank/DDBJ databases">
        <title>Paracoccus onubensis nov. sp. a moderate halophilic bacterium isolated from Gruta de las Maravillas (Aracena, Spain).</title>
        <authorList>
            <person name="Jurado V."/>
            <person name="Gutierrez-Patricio S."/>
            <person name="Gonzalez-Pimentel J.L."/>
            <person name="Laiz L."/>
            <person name="Saiz-Jimenez C."/>
        </authorList>
    </citation>
    <scope>NUCLEOTIDE SEQUENCE [LARGE SCALE GENOMIC DNA]</scope>
    <source>
        <strain evidence="3 4">DSM 19484</strain>
    </source>
</reference>
<comment type="caution">
    <text evidence="3">The sequence shown here is derived from an EMBL/GenBank/DDBJ whole genome shotgun (WGS) entry which is preliminary data.</text>
</comment>
<dbReference type="Proteomes" id="UP000285530">
    <property type="component" value="Unassembled WGS sequence"/>
</dbReference>
<dbReference type="RefSeq" id="WP_119886134.1">
    <property type="nucleotide sequence ID" value="NZ_CP067169.1"/>
</dbReference>
<dbReference type="Gene3D" id="3.40.250.10">
    <property type="entry name" value="Rhodanese-like domain"/>
    <property type="match status" value="1"/>
</dbReference>
<dbReference type="SUPFAM" id="SSF52821">
    <property type="entry name" value="Rhodanese/Cell cycle control phosphatase"/>
    <property type="match status" value="1"/>
</dbReference>
<accession>A0A418ZX05</accession>
<feature type="domain" description="Rhodanese" evidence="2">
    <location>
        <begin position="119"/>
        <end position="202"/>
    </location>
</feature>
<gene>
    <name evidence="3" type="ORF">D3P06_08380</name>
</gene>
<proteinExistence type="predicted"/>